<name>A0ABS1HKN0_9BACT</name>
<keyword evidence="8" id="KW-0175">Coiled coil</keyword>
<feature type="active site" evidence="6">
    <location>
        <position position="544"/>
    </location>
</feature>
<comment type="similarity">
    <text evidence="1 6 7">Belongs to the glycosyl hydrolase 9 (cellulase E) family.</text>
</comment>
<evidence type="ECO:0000259" key="9">
    <source>
        <dbReference type="Pfam" id="PF00759"/>
    </source>
</evidence>
<protein>
    <recommendedName>
        <fullName evidence="7">Endoglucanase</fullName>
        <ecNumber evidence="7">3.2.1.4</ecNumber>
    </recommendedName>
</protein>
<evidence type="ECO:0000313" key="12">
    <source>
        <dbReference type="Proteomes" id="UP000605676"/>
    </source>
</evidence>
<dbReference type="Gene3D" id="1.50.10.10">
    <property type="match status" value="1"/>
</dbReference>
<keyword evidence="4 6" id="KW-0326">Glycosidase</keyword>
<feature type="chain" id="PRO_5044962520" description="Endoglucanase" evidence="7">
    <location>
        <begin position="25"/>
        <end position="567"/>
    </location>
</feature>
<evidence type="ECO:0000256" key="6">
    <source>
        <dbReference type="PROSITE-ProRule" id="PRU10060"/>
    </source>
</evidence>
<feature type="signal peptide" evidence="7">
    <location>
        <begin position="1"/>
        <end position="24"/>
    </location>
</feature>
<dbReference type="InterPro" id="IPR012341">
    <property type="entry name" value="6hp_glycosidase-like_sf"/>
</dbReference>
<gene>
    <name evidence="11" type="ORF">JIV24_12845</name>
</gene>
<dbReference type="Pfam" id="PF00759">
    <property type="entry name" value="Glyco_hydro_9"/>
    <property type="match status" value="1"/>
</dbReference>
<accession>A0ABS1HKN0</accession>
<dbReference type="SUPFAM" id="SSF48208">
    <property type="entry name" value="Six-hairpin glycosidases"/>
    <property type="match status" value="1"/>
</dbReference>
<dbReference type="PANTHER" id="PTHR22298">
    <property type="entry name" value="ENDO-1,4-BETA-GLUCANASE"/>
    <property type="match status" value="1"/>
</dbReference>
<comment type="catalytic activity">
    <reaction evidence="7">
        <text>Endohydrolysis of (1-&gt;4)-beta-D-glucosidic linkages in cellulose, lichenin and cereal beta-D-glucans.</text>
        <dbReference type="EC" id="3.2.1.4"/>
    </reaction>
</comment>
<keyword evidence="12" id="KW-1185">Reference proteome</keyword>
<keyword evidence="3 6" id="KW-0119">Carbohydrate metabolism</keyword>
<dbReference type="EC" id="3.2.1.4" evidence="7"/>
<dbReference type="InterPro" id="IPR033126">
    <property type="entry name" value="Glyco_hydro_9_Asp/Glu_AS"/>
</dbReference>
<organism evidence="11 12">
    <name type="scientific">Carboxylicivirga marina</name>
    <dbReference type="NCBI Taxonomy" id="2800988"/>
    <lineage>
        <taxon>Bacteria</taxon>
        <taxon>Pseudomonadati</taxon>
        <taxon>Bacteroidota</taxon>
        <taxon>Bacteroidia</taxon>
        <taxon>Marinilabiliales</taxon>
        <taxon>Marinilabiliaceae</taxon>
        <taxon>Carboxylicivirga</taxon>
    </lineage>
</organism>
<dbReference type="PROSITE" id="PS00698">
    <property type="entry name" value="GH9_3"/>
    <property type="match status" value="1"/>
</dbReference>
<evidence type="ECO:0000256" key="2">
    <source>
        <dbReference type="ARBA" id="ARBA00022801"/>
    </source>
</evidence>
<dbReference type="EMBL" id="JAENRR010000029">
    <property type="protein sequence ID" value="MBK3518226.1"/>
    <property type="molecule type" value="Genomic_DNA"/>
</dbReference>
<evidence type="ECO:0000256" key="7">
    <source>
        <dbReference type="RuleBase" id="RU361166"/>
    </source>
</evidence>
<proteinExistence type="inferred from homology"/>
<feature type="domain" description="Cellulase Ig-like" evidence="10">
    <location>
        <begin position="26"/>
        <end position="100"/>
    </location>
</feature>
<keyword evidence="2 6" id="KW-0378">Hydrolase</keyword>
<evidence type="ECO:0000256" key="4">
    <source>
        <dbReference type="ARBA" id="ARBA00023295"/>
    </source>
</evidence>
<dbReference type="CDD" id="cd02850">
    <property type="entry name" value="E_set_Cellulase_N"/>
    <property type="match status" value="1"/>
</dbReference>
<evidence type="ECO:0000256" key="8">
    <source>
        <dbReference type="SAM" id="Coils"/>
    </source>
</evidence>
<dbReference type="GO" id="GO:0016787">
    <property type="term" value="F:hydrolase activity"/>
    <property type="evidence" value="ECO:0007669"/>
    <property type="project" value="UniProtKB-KW"/>
</dbReference>
<keyword evidence="7" id="KW-0732">Signal</keyword>
<feature type="coiled-coil region" evidence="8">
    <location>
        <begin position="281"/>
        <end position="311"/>
    </location>
</feature>
<dbReference type="InterPro" id="IPR013783">
    <property type="entry name" value="Ig-like_fold"/>
</dbReference>
<evidence type="ECO:0000256" key="1">
    <source>
        <dbReference type="ARBA" id="ARBA00007072"/>
    </source>
</evidence>
<comment type="caution">
    <text evidence="11">The sequence shown here is derived from an EMBL/GenBank/DDBJ whole genome shotgun (WGS) entry which is preliminary data.</text>
</comment>
<dbReference type="InterPro" id="IPR004197">
    <property type="entry name" value="Cellulase_Ig-like"/>
</dbReference>
<dbReference type="InterPro" id="IPR014756">
    <property type="entry name" value="Ig_E-set"/>
</dbReference>
<keyword evidence="7" id="KW-0136">Cellulose degradation</keyword>
<dbReference type="Proteomes" id="UP000605676">
    <property type="component" value="Unassembled WGS sequence"/>
</dbReference>
<evidence type="ECO:0000256" key="5">
    <source>
        <dbReference type="ARBA" id="ARBA00023326"/>
    </source>
</evidence>
<dbReference type="InterPro" id="IPR001701">
    <property type="entry name" value="Glyco_hydro_9"/>
</dbReference>
<evidence type="ECO:0000259" key="10">
    <source>
        <dbReference type="Pfam" id="PF02927"/>
    </source>
</evidence>
<reference evidence="11 12" key="1">
    <citation type="submission" date="2021-01" db="EMBL/GenBank/DDBJ databases">
        <title>Carboxyliciviraga sp.nov., isolated from coastal sediments.</title>
        <authorList>
            <person name="Lu D."/>
            <person name="Zhang T."/>
        </authorList>
    </citation>
    <scope>NUCLEOTIDE SEQUENCE [LARGE SCALE GENOMIC DNA]</scope>
    <source>
        <strain evidence="11 12">N1Y132</strain>
    </source>
</reference>
<dbReference type="RefSeq" id="WP_200465454.1">
    <property type="nucleotide sequence ID" value="NZ_JAENRR010000029.1"/>
</dbReference>
<dbReference type="InterPro" id="IPR008928">
    <property type="entry name" value="6-hairpin_glycosidase_sf"/>
</dbReference>
<feature type="active site" evidence="6">
    <location>
        <position position="535"/>
    </location>
</feature>
<evidence type="ECO:0000256" key="3">
    <source>
        <dbReference type="ARBA" id="ARBA00023277"/>
    </source>
</evidence>
<feature type="domain" description="Glycoside hydrolase family 9" evidence="9">
    <location>
        <begin position="113"/>
        <end position="556"/>
    </location>
</feature>
<evidence type="ECO:0000313" key="11">
    <source>
        <dbReference type="EMBL" id="MBK3518226.1"/>
    </source>
</evidence>
<sequence>MYKSFVYITAILVIISTCFFTAHAQHLNQYAYQPQSVKHVFLPAELANAEFKVLDEKGDEVLLSKTGKAKAWEYSGTKVTVADVSELNSNGKYQLVMADLQQEIEFVIDNKAYNKVGIDLLKSYYMARASEPILEKHAGIYAREAGHPDDKVIIHASAASSKRPEQSTIVSPGGWYDAGDYGKYIVNSSITTYTLLHAYELFSEHLKTVNSNIPESGNNTADILDETLVNLKWMLTMQDSNDGGVYHKLTTKSFCGMIMPVKDKADRYVVMKTTAATLDFAATMSKAARILKNENKELKQLSEKCVKAAEMAWNWCKANPAVLYVQPKDIKTGQYDDKHITDEWFWAASELYLTTGDKKYKKHINFEEQQFMRPEWRRVNSLALLSILADKDSADDLHVKKAEKHITRIADKLFGQYDNSAYKISIVKFPWGSNGEVMNDGMLLINAYLISGDKKYLQVADACVSYVLGANPLDKCFISGYGKNRVMFLHDRRCEADGIEAPIPGLLSGGPTNTVQGDCGEETYGTKLPAMSYVDKVCSYSTNEVAINWNAPAVFVVLGLDAIYSNQ</sequence>
<dbReference type="Gene3D" id="2.60.40.10">
    <property type="entry name" value="Immunoglobulins"/>
    <property type="match status" value="1"/>
</dbReference>
<dbReference type="Pfam" id="PF02927">
    <property type="entry name" value="CelD_N"/>
    <property type="match status" value="1"/>
</dbReference>
<keyword evidence="5 6" id="KW-0624">Polysaccharide degradation</keyword>
<dbReference type="SUPFAM" id="SSF81296">
    <property type="entry name" value="E set domains"/>
    <property type="match status" value="1"/>
</dbReference>